<evidence type="ECO:0000259" key="5">
    <source>
        <dbReference type="PROSITE" id="PS50995"/>
    </source>
</evidence>
<dbReference type="GO" id="GO:0003677">
    <property type="term" value="F:DNA binding"/>
    <property type="evidence" value="ECO:0007669"/>
    <property type="project" value="UniProtKB-KW"/>
</dbReference>
<dbReference type="PANTHER" id="PTHR39515:SF2">
    <property type="entry name" value="HTH-TYPE TRANSCRIPTIONAL REGULATOR RV0880"/>
    <property type="match status" value="1"/>
</dbReference>
<keyword evidence="2" id="KW-0238">DNA-binding</keyword>
<feature type="region of interest" description="Disordered" evidence="4">
    <location>
        <begin position="1"/>
        <end position="25"/>
    </location>
</feature>
<evidence type="ECO:0000256" key="4">
    <source>
        <dbReference type="SAM" id="MobiDB-lite"/>
    </source>
</evidence>
<dbReference type="PANTHER" id="PTHR39515">
    <property type="entry name" value="CONSERVED PROTEIN"/>
    <property type="match status" value="1"/>
</dbReference>
<dbReference type="SUPFAM" id="SSF46785">
    <property type="entry name" value="Winged helix' DNA-binding domain"/>
    <property type="match status" value="1"/>
</dbReference>
<accession>A0A7Y0LZY4</accession>
<dbReference type="Proteomes" id="UP000562124">
    <property type="component" value="Unassembled WGS sequence"/>
</dbReference>
<dbReference type="InterPro" id="IPR036388">
    <property type="entry name" value="WH-like_DNA-bd_sf"/>
</dbReference>
<proteinExistence type="predicted"/>
<dbReference type="InterPro" id="IPR036390">
    <property type="entry name" value="WH_DNA-bd_sf"/>
</dbReference>
<gene>
    <name evidence="6" type="ORF">HIR71_09870</name>
</gene>
<keyword evidence="3" id="KW-0804">Transcription</keyword>
<evidence type="ECO:0000256" key="1">
    <source>
        <dbReference type="ARBA" id="ARBA00023015"/>
    </source>
</evidence>
<evidence type="ECO:0000256" key="3">
    <source>
        <dbReference type="ARBA" id="ARBA00023163"/>
    </source>
</evidence>
<dbReference type="Pfam" id="PF01047">
    <property type="entry name" value="MarR"/>
    <property type="match status" value="1"/>
</dbReference>
<feature type="domain" description="HTH marR-type" evidence="5">
    <location>
        <begin position="33"/>
        <end position="164"/>
    </location>
</feature>
<keyword evidence="7" id="KW-1185">Reference proteome</keyword>
<dbReference type="InterPro" id="IPR052526">
    <property type="entry name" value="HTH-type_Bedaq_tolerance"/>
</dbReference>
<evidence type="ECO:0000313" key="6">
    <source>
        <dbReference type="EMBL" id="NMR20518.1"/>
    </source>
</evidence>
<dbReference type="GO" id="GO:0003700">
    <property type="term" value="F:DNA-binding transcription factor activity"/>
    <property type="evidence" value="ECO:0007669"/>
    <property type="project" value="InterPro"/>
</dbReference>
<dbReference type="AlphaFoldDB" id="A0A7Y0LZY4"/>
<comment type="caution">
    <text evidence="6">The sequence shown here is derived from an EMBL/GenBank/DDBJ whole genome shotgun (WGS) entry which is preliminary data.</text>
</comment>
<dbReference type="PROSITE" id="PS01117">
    <property type="entry name" value="HTH_MARR_1"/>
    <property type="match status" value="1"/>
</dbReference>
<evidence type="ECO:0000313" key="7">
    <source>
        <dbReference type="Proteomes" id="UP000562124"/>
    </source>
</evidence>
<protein>
    <submittedName>
        <fullName evidence="6">MarR family transcriptional regulator</fullName>
    </submittedName>
</protein>
<evidence type="ECO:0000256" key="2">
    <source>
        <dbReference type="ARBA" id="ARBA00023125"/>
    </source>
</evidence>
<dbReference type="RefSeq" id="WP_169324895.1">
    <property type="nucleotide sequence ID" value="NZ_JABCJJ010000013.1"/>
</dbReference>
<dbReference type="InterPro" id="IPR000835">
    <property type="entry name" value="HTH_MarR-typ"/>
</dbReference>
<sequence length="165" mass="18179">MPAPTPAPSSSVKPEAVKPASLTPAQCRPGTLAGELRVAVVRMVRRLRMERSSEDITDGQYSVLAALSKNGPLTPGDLADREHVRPPSMTRTVAHLEQAGLVARSDHPTDRRQVLVTITEQGEAEVRETRRRRDLWLSKQLATLTVEERTTLAEATEILRRIATT</sequence>
<name>A0A7Y0LZY4_CELFI</name>
<dbReference type="EMBL" id="JABCJJ010000013">
    <property type="protein sequence ID" value="NMR20518.1"/>
    <property type="molecule type" value="Genomic_DNA"/>
</dbReference>
<dbReference type="SMART" id="SM00347">
    <property type="entry name" value="HTH_MARR"/>
    <property type="match status" value="1"/>
</dbReference>
<reference evidence="6 7" key="1">
    <citation type="submission" date="2020-04" db="EMBL/GenBank/DDBJ databases">
        <title>Sequencing and Assembly of C. fimi.</title>
        <authorList>
            <person name="Ramsey A.R."/>
        </authorList>
    </citation>
    <scope>NUCLEOTIDE SEQUENCE [LARGE SCALE GENOMIC DNA]</scope>
    <source>
        <strain evidence="6 7">SB</strain>
    </source>
</reference>
<dbReference type="PROSITE" id="PS50995">
    <property type="entry name" value="HTH_MARR_2"/>
    <property type="match status" value="1"/>
</dbReference>
<dbReference type="InterPro" id="IPR023187">
    <property type="entry name" value="Tscrpt_reg_MarR-type_CS"/>
</dbReference>
<keyword evidence="1" id="KW-0805">Transcription regulation</keyword>
<organism evidence="6 7">
    <name type="scientific">Cellulomonas fimi</name>
    <dbReference type="NCBI Taxonomy" id="1708"/>
    <lineage>
        <taxon>Bacteria</taxon>
        <taxon>Bacillati</taxon>
        <taxon>Actinomycetota</taxon>
        <taxon>Actinomycetes</taxon>
        <taxon>Micrococcales</taxon>
        <taxon>Cellulomonadaceae</taxon>
        <taxon>Cellulomonas</taxon>
    </lineage>
</organism>
<dbReference type="Gene3D" id="1.10.10.10">
    <property type="entry name" value="Winged helix-like DNA-binding domain superfamily/Winged helix DNA-binding domain"/>
    <property type="match status" value="1"/>
</dbReference>